<evidence type="ECO:0000313" key="2">
    <source>
        <dbReference type="EMBL" id="TBU26708.1"/>
    </source>
</evidence>
<gene>
    <name evidence="2" type="ORF">BD311DRAFT_762022</name>
</gene>
<accession>A0A4Q9MJ41</accession>
<organism evidence="2">
    <name type="scientific">Dichomitus squalens</name>
    <dbReference type="NCBI Taxonomy" id="114155"/>
    <lineage>
        <taxon>Eukaryota</taxon>
        <taxon>Fungi</taxon>
        <taxon>Dikarya</taxon>
        <taxon>Basidiomycota</taxon>
        <taxon>Agaricomycotina</taxon>
        <taxon>Agaricomycetes</taxon>
        <taxon>Polyporales</taxon>
        <taxon>Polyporaceae</taxon>
        <taxon>Dichomitus</taxon>
    </lineage>
</organism>
<evidence type="ECO:0000256" key="1">
    <source>
        <dbReference type="SAM" id="MobiDB-lite"/>
    </source>
</evidence>
<dbReference type="EMBL" id="ML143442">
    <property type="protein sequence ID" value="TBU26708.1"/>
    <property type="molecule type" value="Genomic_DNA"/>
</dbReference>
<dbReference type="AlphaFoldDB" id="A0A4Q9MJ41"/>
<proteinExistence type="predicted"/>
<name>A0A4Q9MJ41_9APHY</name>
<reference evidence="2" key="1">
    <citation type="submission" date="2019-01" db="EMBL/GenBank/DDBJ databases">
        <title>Draft genome sequences of three monokaryotic isolates of the white-rot basidiomycete fungus Dichomitus squalens.</title>
        <authorList>
            <consortium name="DOE Joint Genome Institute"/>
            <person name="Lopez S.C."/>
            <person name="Andreopoulos B."/>
            <person name="Pangilinan J."/>
            <person name="Lipzen A."/>
            <person name="Riley R."/>
            <person name="Ahrendt S."/>
            <person name="Ng V."/>
            <person name="Barry K."/>
            <person name="Daum C."/>
            <person name="Grigoriev I.V."/>
            <person name="Hilden K.S."/>
            <person name="Makela M.R."/>
            <person name="de Vries R.P."/>
        </authorList>
    </citation>
    <scope>NUCLEOTIDE SEQUENCE [LARGE SCALE GENOMIC DNA]</scope>
    <source>
        <strain evidence="2">OM18370.1</strain>
    </source>
</reference>
<protein>
    <submittedName>
        <fullName evidence="2">Uncharacterized protein</fullName>
    </submittedName>
</protein>
<sequence length="158" mass="16860">MGRASSSRPSSPRCPSRRTASSGRPRPRSALRSTRSRTAYRAALACPRAGCMLSFAAAQSPACRISLRAPGGVCPRLVPLSLPSLPRAVAQPRQRQQCALLAASQNDYPSSPPLRLRRSQLRPRARRSDLLGCGRTASAVGVHQAIAARGQRARSPVV</sequence>
<feature type="region of interest" description="Disordered" evidence="1">
    <location>
        <begin position="1"/>
        <end position="36"/>
    </location>
</feature>
<dbReference type="Proteomes" id="UP000292957">
    <property type="component" value="Unassembled WGS sequence"/>
</dbReference>